<accession>A0A6M2EC83</accession>
<evidence type="ECO:0000256" key="4">
    <source>
        <dbReference type="ARBA" id="ARBA00022722"/>
    </source>
</evidence>
<dbReference type="Pfam" id="PF13359">
    <property type="entry name" value="DDE_Tnp_4"/>
    <property type="match status" value="1"/>
</dbReference>
<comment type="similarity">
    <text evidence="3">Belongs to the HARBI1 family.</text>
</comment>
<keyword evidence="7" id="KW-0539">Nucleus</keyword>
<comment type="subcellular location">
    <subcellularLocation>
        <location evidence="2">Nucleus</location>
    </subcellularLocation>
</comment>
<dbReference type="GO" id="GO:0016787">
    <property type="term" value="F:hydrolase activity"/>
    <property type="evidence" value="ECO:0007669"/>
    <property type="project" value="UniProtKB-KW"/>
</dbReference>
<evidence type="ECO:0000256" key="6">
    <source>
        <dbReference type="ARBA" id="ARBA00022801"/>
    </source>
</evidence>
<feature type="domain" description="DUF8040" evidence="9">
    <location>
        <begin position="37"/>
        <end position="127"/>
    </location>
</feature>
<sequence length="384" mass="44657">MGAAVTVIATGVAIIEQERNRIYIPREPRINAIAQREFYIDGILNRGDRHCVEQIRMKPVVLYRLCDVLTSRNLLRSTQNVSIREQVIVFLQIVGQNQRFRVINGVYYRSVETIHRYFRIVLKAILKLYKHLIKDLEDTVPAEIMNNRRFYPYFKDCVGAIDGTHVPANVPANVPVEIQGKFRGRKEGTTQNVLAAITFDLKFIYVLAGWEGSARDSRVLGDALSRPNGLKIPEGKYYLGDAGYGIRKGIIFPFRGVRYHLNEFTERSPENEKELFNLRHSSLRTAIERGFGILKSRFRSIDGKSFWSYKTQVEVVLACCIIHNHIMEVDPYDFLMDEICSESEPIRRTINLSQREEREENREWITKREMIASTMWNDYNTQRN</sequence>
<name>A0A6M2EC83_9ROSI</name>
<dbReference type="InterPro" id="IPR058353">
    <property type="entry name" value="DUF8040"/>
</dbReference>
<organism evidence="10">
    <name type="scientific">Populus davidiana</name>
    <dbReference type="NCBI Taxonomy" id="266767"/>
    <lineage>
        <taxon>Eukaryota</taxon>
        <taxon>Viridiplantae</taxon>
        <taxon>Streptophyta</taxon>
        <taxon>Embryophyta</taxon>
        <taxon>Tracheophyta</taxon>
        <taxon>Spermatophyta</taxon>
        <taxon>Magnoliopsida</taxon>
        <taxon>eudicotyledons</taxon>
        <taxon>Gunneridae</taxon>
        <taxon>Pentapetalae</taxon>
        <taxon>rosids</taxon>
        <taxon>fabids</taxon>
        <taxon>Malpighiales</taxon>
        <taxon>Salicaceae</taxon>
        <taxon>Saliceae</taxon>
        <taxon>Populus</taxon>
    </lineage>
</organism>
<dbReference type="GO" id="GO:0005634">
    <property type="term" value="C:nucleus"/>
    <property type="evidence" value="ECO:0007669"/>
    <property type="project" value="UniProtKB-SubCell"/>
</dbReference>
<dbReference type="PANTHER" id="PTHR22930:SF228">
    <property type="entry name" value="PROTEIN ALP1-LIKE"/>
    <property type="match status" value="1"/>
</dbReference>
<evidence type="ECO:0000256" key="7">
    <source>
        <dbReference type="ARBA" id="ARBA00023242"/>
    </source>
</evidence>
<keyword evidence="4" id="KW-0540">Nuclease</keyword>
<proteinExistence type="inferred from homology"/>
<keyword evidence="6" id="KW-0378">Hydrolase</keyword>
<dbReference type="AlphaFoldDB" id="A0A6M2EC83"/>
<dbReference type="EMBL" id="GILB01002158">
    <property type="protein sequence ID" value="NUU82491.1"/>
    <property type="molecule type" value="Transcribed_RNA"/>
</dbReference>
<dbReference type="InterPro" id="IPR045249">
    <property type="entry name" value="HARBI1-like"/>
</dbReference>
<evidence type="ECO:0000259" key="9">
    <source>
        <dbReference type="Pfam" id="PF26138"/>
    </source>
</evidence>
<evidence type="ECO:0000256" key="5">
    <source>
        <dbReference type="ARBA" id="ARBA00022723"/>
    </source>
</evidence>
<dbReference type="GO" id="GO:0004518">
    <property type="term" value="F:nuclease activity"/>
    <property type="evidence" value="ECO:0007669"/>
    <property type="project" value="UniProtKB-KW"/>
</dbReference>
<reference evidence="10" key="1">
    <citation type="submission" date="2020-03" db="EMBL/GenBank/DDBJ databases">
        <authorList>
            <person name="Zhang R."/>
        </authorList>
    </citation>
    <scope>NUCLEOTIDE SEQUENCE</scope>
</reference>
<feature type="domain" description="DDE Tnp4" evidence="8">
    <location>
        <begin position="161"/>
        <end position="324"/>
    </location>
</feature>
<comment type="cofactor">
    <cofactor evidence="1">
        <name>a divalent metal cation</name>
        <dbReference type="ChEBI" id="CHEBI:60240"/>
    </cofactor>
</comment>
<protein>
    <submittedName>
        <fullName evidence="10">Uncharacterized protein</fullName>
    </submittedName>
</protein>
<evidence type="ECO:0000256" key="3">
    <source>
        <dbReference type="ARBA" id="ARBA00006958"/>
    </source>
</evidence>
<evidence type="ECO:0000259" key="8">
    <source>
        <dbReference type="Pfam" id="PF13359"/>
    </source>
</evidence>
<keyword evidence="5" id="KW-0479">Metal-binding</keyword>
<evidence type="ECO:0000313" key="10">
    <source>
        <dbReference type="EMBL" id="NUU82491.1"/>
    </source>
</evidence>
<dbReference type="Pfam" id="PF26138">
    <property type="entry name" value="DUF8040"/>
    <property type="match status" value="1"/>
</dbReference>
<dbReference type="PANTHER" id="PTHR22930">
    <property type="match status" value="1"/>
</dbReference>
<evidence type="ECO:0000256" key="1">
    <source>
        <dbReference type="ARBA" id="ARBA00001968"/>
    </source>
</evidence>
<dbReference type="InterPro" id="IPR027806">
    <property type="entry name" value="HARBI1_dom"/>
</dbReference>
<evidence type="ECO:0000256" key="2">
    <source>
        <dbReference type="ARBA" id="ARBA00004123"/>
    </source>
</evidence>
<dbReference type="GO" id="GO:0046872">
    <property type="term" value="F:metal ion binding"/>
    <property type="evidence" value="ECO:0007669"/>
    <property type="project" value="UniProtKB-KW"/>
</dbReference>